<dbReference type="FunFam" id="2.60.40.1120:FF:000003">
    <property type="entry name" value="Outer membrane protein Omp121"/>
    <property type="match status" value="1"/>
</dbReference>
<evidence type="ECO:0000256" key="5">
    <source>
        <dbReference type="ARBA" id="ARBA00023136"/>
    </source>
</evidence>
<keyword evidence="2 7" id="KW-0813">Transport</keyword>
<sequence>MRLIFYGNKRSLMAIIICVALLTGSRMTYAVNEHASVYSTQQTGKIKGTVIDVNGEPVIGASVVLKGTSNGTITDIDGNFTLSDIPSNGMIQVSFIGYKTLEVQVKGQNSFSLTLLEDTETLDEVVVVGYGTMKKSDLTGAVGSISSEKLAARGTTRLEDALQGAVPGVDITQSNSRAGGGFNIQIRGQASINKQASPLYVIDGVVSESMDFLNPEDIERVDVLKDASSTAIYGSRASAGVVMITTKGSKGASKVQKMSVSYDGYYGIRKIARMPDLMDAEEFIDYRFARFTTLETTKYDGSGRAGIDANGVPHYTITKANQETAFMKRIGGADYRDSKVYEMMMAGESYDWTDLVTRTAAQQNHFISMDGSTEKATYRLGFGYQNEENVFLYNDYSRFNIKGSYDAKLSKVLEAGLSVNMAYSIKEDFQTNSSYSPYETAFLFNPFISPYDENGKILLQPASNAPFETTAGFTSTISPLIDLADKNYTDETKKYNVLTSFYLRANIMENMKFTTTFSPNFQYSRQGIFNATGLNDNNKEGSSYYFSTGMNSAQVETKQRLNWTWDSQLDYNKTIGNHSFSGMGLFSMYRSQLEAYKMKGFNIPNDKLSFHALEKAASSDKTIESSYTESTMVSGAFRVNYSYKGRYMATATVRADGSSRFAEGNRWGWFPSAALAWRMSEEAFLKDTKWLDNLKLRLSYGVTGNNNVSDYVTHYSASGPNYVVLDGTEVQAYYPNGLVNTALIWEKVKEFDFGVDLSILNSRINLTADIYNRLSDGQIMDRIVPLETGESKATFNVGSVRNRGIELGLQFGAIRNSEFSWDVNVNYSRNWNKIIELSNGKVDEVASNRFIGKPLNSLRDYTHTDIITDKGVTMKTKDGNIHYTLEELYAKYGSKYKWYEGQMAVNDWNNDGQITDEDKQIYGCTDPKWIGSLSTTLNYKNFDFSVMIYTKQGQWTRSYFHDKYMDVGRGQQKMAMDFYIPAGTPVIDHATGDIVLSTETKYGKYPYPNNSDTSAGGYYSSAGSAKGEGFQYQKASFVKVKNICLGYTFPKQWIAKAGMQHLRLYVNILNPFCFTDYEGFDPEWASAKLTDGGPASVTYQMGVNIKF</sequence>
<dbReference type="InterPro" id="IPR012910">
    <property type="entry name" value="Plug_dom"/>
</dbReference>
<dbReference type="InterPro" id="IPR037066">
    <property type="entry name" value="Plug_dom_sf"/>
</dbReference>
<dbReference type="NCBIfam" id="TIGR04056">
    <property type="entry name" value="OMP_RagA_SusC"/>
    <property type="match status" value="1"/>
</dbReference>
<keyword evidence="3 7" id="KW-1134">Transmembrane beta strand</keyword>
<evidence type="ECO:0000313" key="9">
    <source>
        <dbReference type="EMBL" id="RGN31512.1"/>
    </source>
</evidence>
<dbReference type="InterPro" id="IPR023996">
    <property type="entry name" value="TonB-dep_OMP_SusC/RagA"/>
</dbReference>
<comment type="caution">
    <text evidence="9">The sequence shown here is derived from an EMBL/GenBank/DDBJ whole genome shotgun (WGS) entry which is preliminary data.</text>
</comment>
<dbReference type="InterPro" id="IPR023997">
    <property type="entry name" value="TonB-dep_OMP_SusC/RagA_CS"/>
</dbReference>
<dbReference type="InterPro" id="IPR036942">
    <property type="entry name" value="Beta-barrel_TonB_sf"/>
</dbReference>
<feature type="domain" description="TonB-dependent receptor plug" evidence="8">
    <location>
        <begin position="135"/>
        <end position="241"/>
    </location>
</feature>
<dbReference type="Gene3D" id="2.170.130.10">
    <property type="entry name" value="TonB-dependent receptor, plug domain"/>
    <property type="match status" value="1"/>
</dbReference>
<dbReference type="SUPFAM" id="SSF49464">
    <property type="entry name" value="Carboxypeptidase regulatory domain-like"/>
    <property type="match status" value="1"/>
</dbReference>
<evidence type="ECO:0000313" key="10">
    <source>
        <dbReference type="Proteomes" id="UP000260983"/>
    </source>
</evidence>
<dbReference type="NCBIfam" id="TIGR04057">
    <property type="entry name" value="SusC_RagA_signa"/>
    <property type="match status" value="1"/>
</dbReference>
<evidence type="ECO:0000256" key="4">
    <source>
        <dbReference type="ARBA" id="ARBA00022692"/>
    </source>
</evidence>
<evidence type="ECO:0000256" key="3">
    <source>
        <dbReference type="ARBA" id="ARBA00022452"/>
    </source>
</evidence>
<dbReference type="SUPFAM" id="SSF56935">
    <property type="entry name" value="Porins"/>
    <property type="match status" value="1"/>
</dbReference>
<evidence type="ECO:0000256" key="6">
    <source>
        <dbReference type="ARBA" id="ARBA00023237"/>
    </source>
</evidence>
<dbReference type="AlphaFoldDB" id="A0A3E5B1U8"/>
<dbReference type="Gene3D" id="2.40.170.20">
    <property type="entry name" value="TonB-dependent receptor, beta-barrel domain"/>
    <property type="match status" value="1"/>
</dbReference>
<dbReference type="RefSeq" id="WP_117725419.1">
    <property type="nucleotide sequence ID" value="NZ_QSUL01000018.1"/>
</dbReference>
<dbReference type="Proteomes" id="UP000260983">
    <property type="component" value="Unassembled WGS sequence"/>
</dbReference>
<keyword evidence="6 7" id="KW-0998">Cell outer membrane</keyword>
<dbReference type="Pfam" id="PF13715">
    <property type="entry name" value="CarbopepD_reg_2"/>
    <property type="match status" value="1"/>
</dbReference>
<dbReference type="GO" id="GO:0009279">
    <property type="term" value="C:cell outer membrane"/>
    <property type="evidence" value="ECO:0007669"/>
    <property type="project" value="UniProtKB-SubCell"/>
</dbReference>
<comment type="similarity">
    <text evidence="7">Belongs to the TonB-dependent receptor family.</text>
</comment>
<evidence type="ECO:0000256" key="2">
    <source>
        <dbReference type="ARBA" id="ARBA00022448"/>
    </source>
</evidence>
<keyword evidence="9" id="KW-0675">Receptor</keyword>
<organism evidence="9 10">
    <name type="scientific">Bacteroides oleiciplenus</name>
    <dbReference type="NCBI Taxonomy" id="626931"/>
    <lineage>
        <taxon>Bacteria</taxon>
        <taxon>Pseudomonadati</taxon>
        <taxon>Bacteroidota</taxon>
        <taxon>Bacteroidia</taxon>
        <taxon>Bacteroidales</taxon>
        <taxon>Bacteroidaceae</taxon>
        <taxon>Bacteroides</taxon>
    </lineage>
</organism>
<evidence type="ECO:0000259" key="8">
    <source>
        <dbReference type="Pfam" id="PF07715"/>
    </source>
</evidence>
<evidence type="ECO:0000256" key="7">
    <source>
        <dbReference type="PROSITE-ProRule" id="PRU01360"/>
    </source>
</evidence>
<keyword evidence="4 7" id="KW-0812">Transmembrane</keyword>
<dbReference type="FunFam" id="2.170.130.10:FF:000008">
    <property type="entry name" value="SusC/RagA family TonB-linked outer membrane protein"/>
    <property type="match status" value="1"/>
</dbReference>
<proteinExistence type="inferred from homology"/>
<evidence type="ECO:0000256" key="1">
    <source>
        <dbReference type="ARBA" id="ARBA00004571"/>
    </source>
</evidence>
<reference evidence="9 10" key="1">
    <citation type="submission" date="2018-08" db="EMBL/GenBank/DDBJ databases">
        <title>A genome reference for cultivated species of the human gut microbiota.</title>
        <authorList>
            <person name="Zou Y."/>
            <person name="Xue W."/>
            <person name="Luo G."/>
        </authorList>
    </citation>
    <scope>NUCLEOTIDE SEQUENCE [LARGE SCALE GENOMIC DNA]</scope>
    <source>
        <strain evidence="9 10">OM05-15BH</strain>
    </source>
</reference>
<comment type="subcellular location">
    <subcellularLocation>
        <location evidence="1 7">Cell outer membrane</location>
        <topology evidence="1 7">Multi-pass membrane protein</topology>
    </subcellularLocation>
</comment>
<name>A0A3E5B1U8_9BACE</name>
<gene>
    <name evidence="9" type="ORF">DXB65_20775</name>
</gene>
<dbReference type="PROSITE" id="PS52016">
    <property type="entry name" value="TONB_DEPENDENT_REC_3"/>
    <property type="match status" value="1"/>
</dbReference>
<dbReference type="EMBL" id="QSUL01000018">
    <property type="protein sequence ID" value="RGN31512.1"/>
    <property type="molecule type" value="Genomic_DNA"/>
</dbReference>
<dbReference type="Pfam" id="PF07715">
    <property type="entry name" value="Plug"/>
    <property type="match status" value="1"/>
</dbReference>
<accession>A0A3E5B1U8</accession>
<dbReference type="InterPro" id="IPR008969">
    <property type="entry name" value="CarboxyPept-like_regulatory"/>
</dbReference>
<dbReference type="Gene3D" id="2.60.40.1120">
    <property type="entry name" value="Carboxypeptidase-like, regulatory domain"/>
    <property type="match status" value="1"/>
</dbReference>
<dbReference type="InterPro" id="IPR039426">
    <property type="entry name" value="TonB-dep_rcpt-like"/>
</dbReference>
<protein>
    <submittedName>
        <fullName evidence="9">TonB-dependent receptor</fullName>
    </submittedName>
</protein>
<keyword evidence="5 7" id="KW-0472">Membrane</keyword>